<name>A0A857GKA6_9GAMM</name>
<dbReference type="Pfam" id="PF15956">
    <property type="entry name" value="DUF4760"/>
    <property type="match status" value="1"/>
</dbReference>
<sequence>MSSFSIIELMTLMMSAMSAVAVLYLAMQVSIIKRIYMRETHANRMERTLEAMELPSEVTKTMSQVLHQHYRGDMHAIFEDPELRASLYSTLNTLENLSFGILSGIYDEDVAFAQMGGALPRFYDIIQRFVYESREEFLSSSQYIKLEQLARMWAHREKGYYKRSAL</sequence>
<keyword evidence="1" id="KW-0472">Membrane</keyword>
<organism evidence="2 3">
    <name type="scientific">Vreelandella aquamarina</name>
    <dbReference type="NCBI Taxonomy" id="77097"/>
    <lineage>
        <taxon>Bacteria</taxon>
        <taxon>Pseudomonadati</taxon>
        <taxon>Pseudomonadota</taxon>
        <taxon>Gammaproteobacteria</taxon>
        <taxon>Oceanospirillales</taxon>
        <taxon>Halomonadaceae</taxon>
        <taxon>Vreelandella</taxon>
    </lineage>
</organism>
<dbReference type="Proteomes" id="UP000463949">
    <property type="component" value="Chromosome"/>
</dbReference>
<evidence type="ECO:0008006" key="4">
    <source>
        <dbReference type="Google" id="ProtNLM"/>
    </source>
</evidence>
<accession>A0A857GKA6</accession>
<protein>
    <recommendedName>
        <fullName evidence="4">DUF4760 domain-containing protein</fullName>
    </recommendedName>
</protein>
<evidence type="ECO:0000313" key="2">
    <source>
        <dbReference type="EMBL" id="QHD49044.1"/>
    </source>
</evidence>
<feature type="transmembrane region" description="Helical" evidence="1">
    <location>
        <begin position="6"/>
        <end position="27"/>
    </location>
</feature>
<dbReference type="KEGG" id="hmd:CTT34_04705"/>
<evidence type="ECO:0000313" key="3">
    <source>
        <dbReference type="Proteomes" id="UP000463949"/>
    </source>
</evidence>
<dbReference type="RefSeq" id="WP_159341412.1">
    <property type="nucleotide sequence ID" value="NZ_CP024621.1"/>
</dbReference>
<dbReference type="EMBL" id="CP024621">
    <property type="protein sequence ID" value="QHD49044.1"/>
    <property type="molecule type" value="Genomic_DNA"/>
</dbReference>
<keyword evidence="1" id="KW-0812">Transmembrane</keyword>
<evidence type="ECO:0000256" key="1">
    <source>
        <dbReference type="SAM" id="Phobius"/>
    </source>
</evidence>
<dbReference type="AlphaFoldDB" id="A0A857GKA6"/>
<proteinExistence type="predicted"/>
<gene>
    <name evidence="2" type="ORF">CTT34_04705</name>
</gene>
<dbReference type="InterPro" id="IPR031876">
    <property type="entry name" value="DUF4760"/>
</dbReference>
<keyword evidence="1" id="KW-1133">Transmembrane helix</keyword>
<reference evidence="2 3" key="1">
    <citation type="submission" date="2017-10" db="EMBL/GenBank/DDBJ databases">
        <title>Coral associated bacteria.</title>
        <authorList>
            <person name="Wang X."/>
        </authorList>
    </citation>
    <scope>NUCLEOTIDE SEQUENCE [LARGE SCALE GENOMIC DNA]</scope>
    <source>
        <strain evidence="2 3">SCSIO 43005</strain>
    </source>
</reference>